<dbReference type="Proteomes" id="UP000198902">
    <property type="component" value="Unassembled WGS sequence"/>
</dbReference>
<reference evidence="4" key="1">
    <citation type="submission" date="2015-03" db="EMBL/GenBank/DDBJ databases">
        <authorList>
            <person name="Urmite Genomes"/>
        </authorList>
    </citation>
    <scope>NUCLEOTIDE SEQUENCE [LARGE SCALE GENOMIC DNA]</scope>
    <source>
        <strain evidence="4">Arc-Hr</strain>
    </source>
</reference>
<sequence length="174" mass="19527">MSNDRERRVVPLDLSGVQRRTAAHVGDDPRTRRRLNDARGSSDPTAVRSLAVTTDDLVTALEANRRGDDPVVLRVTPPFYGRMRARIHRTGGEASDYADPEPIHLDPRVFVADDAPAYPEVDETRPEPYEVEAHHERHTEAVRAWRSAVREHLRETVALPTDAGPHEVDAKYLG</sequence>
<name>A0A0D6JQE6_9EURY</name>
<dbReference type="Pfam" id="PF26033">
    <property type="entry name" value="DUF8009"/>
    <property type="match status" value="1"/>
</dbReference>
<feature type="domain" description="DUF8009" evidence="2">
    <location>
        <begin position="39"/>
        <end position="174"/>
    </location>
</feature>
<dbReference type="EMBL" id="CSTE01000002">
    <property type="protein sequence ID" value="CQR49823.1"/>
    <property type="molecule type" value="Genomic_DNA"/>
</dbReference>
<evidence type="ECO:0000256" key="1">
    <source>
        <dbReference type="SAM" id="MobiDB-lite"/>
    </source>
</evidence>
<protein>
    <recommendedName>
        <fullName evidence="2">DUF8009 domain-containing protein</fullName>
    </recommendedName>
</protein>
<feature type="compositionally biased region" description="Basic and acidic residues" evidence="1">
    <location>
        <begin position="25"/>
        <end position="37"/>
    </location>
</feature>
<feature type="compositionally biased region" description="Basic and acidic residues" evidence="1">
    <location>
        <begin position="1"/>
        <end position="10"/>
    </location>
</feature>
<organism evidence="3 4">
    <name type="scientific">Haloferax massiliensis</name>
    <dbReference type="NCBI Taxonomy" id="1476858"/>
    <lineage>
        <taxon>Archaea</taxon>
        <taxon>Methanobacteriati</taxon>
        <taxon>Methanobacteriota</taxon>
        <taxon>Stenosarchaea group</taxon>
        <taxon>Halobacteria</taxon>
        <taxon>Halobacteriales</taxon>
        <taxon>Haloferacaceae</taxon>
        <taxon>Haloferax</taxon>
    </lineage>
</organism>
<proteinExistence type="predicted"/>
<evidence type="ECO:0000259" key="2">
    <source>
        <dbReference type="Pfam" id="PF26033"/>
    </source>
</evidence>
<evidence type="ECO:0000313" key="4">
    <source>
        <dbReference type="Proteomes" id="UP000198902"/>
    </source>
</evidence>
<gene>
    <name evidence="3" type="ORF">BN996_01298</name>
</gene>
<accession>A0A0D6JQE6</accession>
<keyword evidence="4" id="KW-1185">Reference proteome</keyword>
<dbReference type="AlphaFoldDB" id="A0A0D6JQE6"/>
<evidence type="ECO:0000313" key="3">
    <source>
        <dbReference type="EMBL" id="CQR49823.1"/>
    </source>
</evidence>
<feature type="region of interest" description="Disordered" evidence="1">
    <location>
        <begin position="1"/>
        <end position="46"/>
    </location>
</feature>
<dbReference type="InterPro" id="IPR058322">
    <property type="entry name" value="DUF8009"/>
</dbReference>